<dbReference type="RefSeq" id="WP_069585763.1">
    <property type="nucleotide sequence ID" value="NZ_LMVM01000004.1"/>
</dbReference>
<dbReference type="Gene3D" id="3.40.50.300">
    <property type="entry name" value="P-loop containing nucleotide triphosphate hydrolases"/>
    <property type="match status" value="1"/>
</dbReference>
<evidence type="ECO:0000313" key="3">
    <source>
        <dbReference type="Proteomes" id="UP000217784"/>
    </source>
</evidence>
<dbReference type="PANTHER" id="PTHR34301">
    <property type="entry name" value="DNA-BINDING PROTEIN-RELATED"/>
    <property type="match status" value="1"/>
</dbReference>
<gene>
    <name evidence="2" type="ORF">ASJ80_09050</name>
</gene>
<name>A0A2A2H7X8_METBR</name>
<dbReference type="OrthoDB" id="132045at2157"/>
<keyword evidence="3" id="KW-1185">Reference proteome</keyword>
<dbReference type="InterPro" id="IPR036390">
    <property type="entry name" value="WH_DNA-bd_sf"/>
</dbReference>
<dbReference type="InterPro" id="IPR036388">
    <property type="entry name" value="WH-like_DNA-bd_sf"/>
</dbReference>
<dbReference type="Gene3D" id="1.10.10.10">
    <property type="entry name" value="Winged helix-like DNA-binding domain superfamily/Winged helix DNA-binding domain"/>
    <property type="match status" value="1"/>
</dbReference>
<dbReference type="AlphaFoldDB" id="A0A2A2H7X8"/>
<dbReference type="Proteomes" id="UP000217784">
    <property type="component" value="Unassembled WGS sequence"/>
</dbReference>
<proteinExistence type="predicted"/>
<dbReference type="InterPro" id="IPR027417">
    <property type="entry name" value="P-loop_NTPase"/>
</dbReference>
<evidence type="ECO:0000313" key="2">
    <source>
        <dbReference type="EMBL" id="PAV05512.1"/>
    </source>
</evidence>
<evidence type="ECO:0000259" key="1">
    <source>
        <dbReference type="Pfam" id="PF01637"/>
    </source>
</evidence>
<dbReference type="SUPFAM" id="SSF52540">
    <property type="entry name" value="P-loop containing nucleoside triphosphate hydrolases"/>
    <property type="match status" value="1"/>
</dbReference>
<dbReference type="InterPro" id="IPR011579">
    <property type="entry name" value="ATPase_dom"/>
</dbReference>
<feature type="domain" description="ATPase" evidence="1">
    <location>
        <begin position="17"/>
        <end position="279"/>
    </location>
</feature>
<dbReference type="EMBL" id="LMVM01000004">
    <property type="protein sequence ID" value="PAV05512.1"/>
    <property type="molecule type" value="Genomic_DNA"/>
</dbReference>
<accession>A0A2A2H7X8</accession>
<reference evidence="2 3" key="1">
    <citation type="journal article" date="2017" name="BMC Genomics">
        <title>Genomic analysis of methanogenic archaea reveals a shift towards energy conservation.</title>
        <authorList>
            <person name="Gilmore S.P."/>
            <person name="Henske J.K."/>
            <person name="Sexton J.A."/>
            <person name="Solomon K.V."/>
            <person name="Seppala S."/>
            <person name="Yoo J.I."/>
            <person name="Huyett L.M."/>
            <person name="Pressman A."/>
            <person name="Cogan J.Z."/>
            <person name="Kivenson V."/>
            <person name="Peng X."/>
            <person name="Tan Y."/>
            <person name="Valentine D.L."/>
            <person name="O'Malley M.A."/>
        </authorList>
    </citation>
    <scope>NUCLEOTIDE SEQUENCE [LARGE SCALE GENOMIC DNA]</scope>
    <source>
        <strain evidence="2 3">M.o.H.</strain>
    </source>
</reference>
<dbReference type="PANTHER" id="PTHR34301:SF8">
    <property type="entry name" value="ATPASE DOMAIN-CONTAINING PROTEIN"/>
    <property type="match status" value="1"/>
</dbReference>
<organism evidence="2 3">
    <name type="scientific">Methanobacterium bryantii</name>
    <dbReference type="NCBI Taxonomy" id="2161"/>
    <lineage>
        <taxon>Archaea</taxon>
        <taxon>Methanobacteriati</taxon>
        <taxon>Methanobacteriota</taxon>
        <taxon>Methanomada group</taxon>
        <taxon>Methanobacteria</taxon>
        <taxon>Methanobacteriales</taxon>
        <taxon>Methanobacteriaceae</taxon>
        <taxon>Methanobacterium</taxon>
    </lineage>
</organism>
<sequence>MDDLAWGTDAELTDEQFYNREEDISLIKTLLESTSTGSAPTLMIAGIRGVGKTVLLKKIKKELENNYLICYADLSATSGYQMGNLTEMGIMIHFYECWMESCKNKGFSKILNKVKRQLTTKNFGIREFVDAGGYPIPIPKAEDDYKKLSKFVLELPQLIYEDHSDEIKGSILIIDEFQVLKDLGDRLNTFLWFLRSVIQSQKNVAYVFSGSVNSRDSITEQIAGKDGAFGGRMLNIEIHPFTKQTVQNYLNEKLPSLNLDDGGFERFYKCTNGIPFYVNTFAKLLPTDILLDENKVKKEFKRTLPLIAVHLSNQWNRLTLQEQNIITTIINGPIKRKDIANKLNITPGSLSKPLNKLQKLELIELNEVGYDIAEPILKAWLKKEYEEKGVFPFRSV</sequence>
<dbReference type="GO" id="GO:0005524">
    <property type="term" value="F:ATP binding"/>
    <property type="evidence" value="ECO:0007669"/>
    <property type="project" value="InterPro"/>
</dbReference>
<dbReference type="Pfam" id="PF01637">
    <property type="entry name" value="ATPase_2"/>
    <property type="match status" value="1"/>
</dbReference>
<protein>
    <submittedName>
        <fullName evidence="2">ATPase</fullName>
    </submittedName>
</protein>
<dbReference type="SUPFAM" id="SSF46785">
    <property type="entry name" value="Winged helix' DNA-binding domain"/>
    <property type="match status" value="1"/>
</dbReference>
<comment type="caution">
    <text evidence="2">The sequence shown here is derived from an EMBL/GenBank/DDBJ whole genome shotgun (WGS) entry which is preliminary data.</text>
</comment>